<sequence>MSNGDRKQSGRALAENMLLFASVGDTYTASRNTRVRNDEPMDSVQEVPMPSLSPRIRANSRRRSVLELIPALGTTRGDYLEASPNKEQPRARIPDVPGPLISTPNHPQLSLIPLAGAGSQVLPFLISHSSMNDAPPSDSSFPLITLQLAHMETAAIIALGAGAFVTTAVAGTLLLHGKMGGVLARTGLGSFRRKAEVDIEKGPAQGVERKGWKEFTGDDEKEANPTSELLAPLIVALPKETDVADVSVIRTPLSAERLISASSQCCELPSAPVDEPRAEVRSASPTRVPLLEGDISDTREWDHAPSLPLGLDVEVAVVKPLLALETHSSWAAGLEPLDVSMDGVISWPVLVPTPVEELRREAPIEELKELAPNLATVNHEPKLNDQAEPLDRPPVNPIAPPEDDNLFLQEPREPPEVIKDPFTDPADHYCHDSEPPLNELEDISPIHNFEDILIPPIVSDIRLDSYLAEEPSVQEVTSGTNVTHADILDVVFAASVLLPDSPLPSPKLTSLRLVLHEFHEDLVGHRVVTELDVPYPPSVSETTSPRSSLDEISPTTSYPAALKPFSLDDYDEIPDSPLSYTSCSSLSSSCSSGPETPIELKQTFAFDSAIGTLCKAVPIALLPDDEPELADDFVVVEAVDVLDDVSTTREQAPDPPCPTIDCASSDWEMFRLPGSFQNAKPQTSMTTDLMGPEQKLLGANVTQPATVPLLTADMIQLYRAMLAMSSCAGLVAQFFIGFSVWWSMALVPG</sequence>
<evidence type="ECO:0000256" key="1">
    <source>
        <dbReference type="SAM" id="MobiDB-lite"/>
    </source>
</evidence>
<evidence type="ECO:0008006" key="5">
    <source>
        <dbReference type="Google" id="ProtNLM"/>
    </source>
</evidence>
<evidence type="ECO:0000313" key="3">
    <source>
        <dbReference type="EMBL" id="KAB5591558.1"/>
    </source>
</evidence>
<gene>
    <name evidence="3" type="ORF">CTheo_4987</name>
</gene>
<accession>A0A5N5QJ94</accession>
<feature type="transmembrane region" description="Helical" evidence="2">
    <location>
        <begin position="720"/>
        <end position="742"/>
    </location>
</feature>
<keyword evidence="2" id="KW-0472">Membrane</keyword>
<comment type="caution">
    <text evidence="3">The sequence shown here is derived from an EMBL/GenBank/DDBJ whole genome shotgun (WGS) entry which is preliminary data.</text>
</comment>
<evidence type="ECO:0000313" key="4">
    <source>
        <dbReference type="Proteomes" id="UP000383932"/>
    </source>
</evidence>
<protein>
    <recommendedName>
        <fullName evidence="5">Transmembrane protein</fullName>
    </recommendedName>
</protein>
<feature type="transmembrane region" description="Helical" evidence="2">
    <location>
        <begin position="154"/>
        <end position="175"/>
    </location>
</feature>
<evidence type="ECO:0000256" key="2">
    <source>
        <dbReference type="SAM" id="Phobius"/>
    </source>
</evidence>
<organism evidence="3 4">
    <name type="scientific">Ceratobasidium theobromae</name>
    <dbReference type="NCBI Taxonomy" id="1582974"/>
    <lineage>
        <taxon>Eukaryota</taxon>
        <taxon>Fungi</taxon>
        <taxon>Dikarya</taxon>
        <taxon>Basidiomycota</taxon>
        <taxon>Agaricomycotina</taxon>
        <taxon>Agaricomycetes</taxon>
        <taxon>Cantharellales</taxon>
        <taxon>Ceratobasidiaceae</taxon>
        <taxon>Ceratobasidium</taxon>
    </lineage>
</organism>
<name>A0A5N5QJ94_9AGAM</name>
<dbReference type="OrthoDB" id="3213782at2759"/>
<dbReference type="Proteomes" id="UP000383932">
    <property type="component" value="Unassembled WGS sequence"/>
</dbReference>
<keyword evidence="4" id="KW-1185">Reference proteome</keyword>
<keyword evidence="2" id="KW-1133">Transmembrane helix</keyword>
<feature type="region of interest" description="Disordered" evidence="1">
    <location>
        <begin position="533"/>
        <end position="554"/>
    </location>
</feature>
<keyword evidence="2" id="KW-0812">Transmembrane</keyword>
<dbReference type="EMBL" id="SSOP01000099">
    <property type="protein sequence ID" value="KAB5591558.1"/>
    <property type="molecule type" value="Genomic_DNA"/>
</dbReference>
<proteinExistence type="predicted"/>
<reference evidence="3 4" key="1">
    <citation type="journal article" date="2019" name="Fungal Biol. Biotechnol.">
        <title>Draft genome sequence of fastidious pathogen Ceratobasidium theobromae, which causes vascular-streak dieback in Theobroma cacao.</title>
        <authorList>
            <person name="Ali S.S."/>
            <person name="Asman A."/>
            <person name="Shao J."/>
            <person name="Firmansyah A.P."/>
            <person name="Susilo A.W."/>
            <person name="Rosmana A."/>
            <person name="McMahon P."/>
            <person name="Junaid M."/>
            <person name="Guest D."/>
            <person name="Kheng T.Y."/>
            <person name="Meinhardt L.W."/>
            <person name="Bailey B.A."/>
        </authorList>
    </citation>
    <scope>NUCLEOTIDE SEQUENCE [LARGE SCALE GENOMIC DNA]</scope>
    <source>
        <strain evidence="3 4">CT2</strain>
    </source>
</reference>
<dbReference type="AlphaFoldDB" id="A0A5N5QJ94"/>